<evidence type="ECO:0000256" key="1">
    <source>
        <dbReference type="SAM" id="MobiDB-lite"/>
    </source>
</evidence>
<accession>A0ABT7LYJ7</accession>
<dbReference type="SMART" id="SM00240">
    <property type="entry name" value="FHA"/>
    <property type="match status" value="1"/>
</dbReference>
<reference evidence="3 4" key="1">
    <citation type="submission" date="2023-06" db="EMBL/GenBank/DDBJ databases">
        <title>Whole genome sequence of Oscillatoria calcuttensis NRMC-F 0142.</title>
        <authorList>
            <person name="Shakena Fathima T."/>
            <person name="Muralitharan G."/>
            <person name="Thajuddin N."/>
        </authorList>
    </citation>
    <scope>NUCLEOTIDE SEQUENCE [LARGE SCALE GENOMIC DNA]</scope>
    <source>
        <strain evidence="3 4">NRMC-F 0142</strain>
    </source>
</reference>
<name>A0ABT7LYJ7_9CYAN</name>
<sequence>MSAITISLLHPTQAIPVQSWSFEPESVIRIGRSNSNDVVVYSAVVSRHHIELQNNGSGWEIISFGSNGTYINNELISRKPVEDGMVVRLGNSGPKLQIRLGADPKARLRRAGEARSLSPSEEASKQTFLTERKSKKPEETPNTDLDLN</sequence>
<feature type="compositionally biased region" description="Basic and acidic residues" evidence="1">
    <location>
        <begin position="130"/>
        <end position="139"/>
    </location>
</feature>
<protein>
    <submittedName>
        <fullName evidence="3">FHA domain-containing protein</fullName>
    </submittedName>
</protein>
<dbReference type="InterPro" id="IPR008984">
    <property type="entry name" value="SMAD_FHA_dom_sf"/>
</dbReference>
<comment type="caution">
    <text evidence="3">The sequence shown here is derived from an EMBL/GenBank/DDBJ whole genome shotgun (WGS) entry which is preliminary data.</text>
</comment>
<dbReference type="Gene3D" id="2.60.200.20">
    <property type="match status" value="1"/>
</dbReference>
<dbReference type="Pfam" id="PF00498">
    <property type="entry name" value="FHA"/>
    <property type="match status" value="1"/>
</dbReference>
<dbReference type="InterPro" id="IPR000253">
    <property type="entry name" value="FHA_dom"/>
</dbReference>
<organism evidence="3 4">
    <name type="scientific">Geitlerinema calcuttense NRMC-F 0142</name>
    <dbReference type="NCBI Taxonomy" id="2922238"/>
    <lineage>
        <taxon>Bacteria</taxon>
        <taxon>Bacillati</taxon>
        <taxon>Cyanobacteriota</taxon>
        <taxon>Cyanophyceae</taxon>
        <taxon>Geitlerinematales</taxon>
        <taxon>Geitlerinemataceae</taxon>
        <taxon>Geitlerinema</taxon>
    </lineage>
</organism>
<feature type="compositionally biased region" description="Basic and acidic residues" evidence="1">
    <location>
        <begin position="102"/>
        <end position="113"/>
    </location>
</feature>
<feature type="compositionally biased region" description="Polar residues" evidence="1">
    <location>
        <begin position="117"/>
        <end position="129"/>
    </location>
</feature>
<keyword evidence="4" id="KW-1185">Reference proteome</keyword>
<dbReference type="PROSITE" id="PS50006">
    <property type="entry name" value="FHA_DOMAIN"/>
    <property type="match status" value="1"/>
</dbReference>
<evidence type="ECO:0000259" key="2">
    <source>
        <dbReference type="PROSITE" id="PS50006"/>
    </source>
</evidence>
<proteinExistence type="predicted"/>
<feature type="domain" description="FHA" evidence="2">
    <location>
        <begin position="28"/>
        <end position="76"/>
    </location>
</feature>
<feature type="region of interest" description="Disordered" evidence="1">
    <location>
        <begin position="98"/>
        <end position="148"/>
    </location>
</feature>
<gene>
    <name evidence="3" type="ORF">QQ055_06355</name>
</gene>
<dbReference type="Proteomes" id="UP001230986">
    <property type="component" value="Unassembled WGS sequence"/>
</dbReference>
<dbReference type="SUPFAM" id="SSF49879">
    <property type="entry name" value="SMAD/FHA domain"/>
    <property type="match status" value="1"/>
</dbReference>
<dbReference type="RefSeq" id="WP_283359942.1">
    <property type="nucleotide sequence ID" value="NZ_JASVEJ010000024.1"/>
</dbReference>
<evidence type="ECO:0000313" key="3">
    <source>
        <dbReference type="EMBL" id="MDL5057086.1"/>
    </source>
</evidence>
<dbReference type="EMBL" id="JASVEJ010000024">
    <property type="protein sequence ID" value="MDL5057086.1"/>
    <property type="molecule type" value="Genomic_DNA"/>
</dbReference>
<evidence type="ECO:0000313" key="4">
    <source>
        <dbReference type="Proteomes" id="UP001230986"/>
    </source>
</evidence>